<keyword evidence="1" id="KW-1133">Transmembrane helix</keyword>
<dbReference type="AlphaFoldDB" id="A0A6N2AFV3"/>
<feature type="non-terminal residue" evidence="2">
    <location>
        <position position="102"/>
    </location>
</feature>
<name>A0A6N2AFV3_SOLCI</name>
<keyword evidence="1" id="KW-0472">Membrane</keyword>
<protein>
    <submittedName>
        <fullName evidence="2">Uncharacterized protein</fullName>
    </submittedName>
</protein>
<proteinExistence type="predicted"/>
<feature type="transmembrane region" description="Helical" evidence="1">
    <location>
        <begin position="65"/>
        <end position="85"/>
    </location>
</feature>
<reference evidence="2" key="1">
    <citation type="submission" date="2019-05" db="EMBL/GenBank/DDBJ databases">
        <title>The de novo reference genome and transcriptome assemblies of the wild tomato species Solanum chilense.</title>
        <authorList>
            <person name="Stam R."/>
            <person name="Nosenko T."/>
            <person name="Hoerger A.C."/>
            <person name="Stephan W."/>
            <person name="Seidel M.A."/>
            <person name="Kuhn J.M.M."/>
            <person name="Haberer G."/>
            <person name="Tellier A."/>
        </authorList>
    </citation>
    <scope>NUCLEOTIDE SEQUENCE</scope>
    <source>
        <tissue evidence="2">Mature leaves</tissue>
    </source>
</reference>
<evidence type="ECO:0000313" key="2">
    <source>
        <dbReference type="EMBL" id="TMW81055.1"/>
    </source>
</evidence>
<feature type="non-terminal residue" evidence="2">
    <location>
        <position position="1"/>
    </location>
</feature>
<organism evidence="2">
    <name type="scientific">Solanum chilense</name>
    <name type="common">Tomato</name>
    <name type="synonym">Lycopersicon chilense</name>
    <dbReference type="NCBI Taxonomy" id="4083"/>
    <lineage>
        <taxon>Eukaryota</taxon>
        <taxon>Viridiplantae</taxon>
        <taxon>Streptophyta</taxon>
        <taxon>Embryophyta</taxon>
        <taxon>Tracheophyta</taxon>
        <taxon>Spermatophyta</taxon>
        <taxon>Magnoliopsida</taxon>
        <taxon>eudicotyledons</taxon>
        <taxon>Gunneridae</taxon>
        <taxon>Pentapetalae</taxon>
        <taxon>asterids</taxon>
        <taxon>lamiids</taxon>
        <taxon>Solanales</taxon>
        <taxon>Solanaceae</taxon>
        <taxon>Solanoideae</taxon>
        <taxon>Solaneae</taxon>
        <taxon>Solanum</taxon>
        <taxon>Solanum subgen. Lycopersicon</taxon>
    </lineage>
</organism>
<sequence>LEVEVVMVEAVFLEDVVVEVMVVTKTAEVMGKLEPLLHNMVGATDRLVIGPIVTLSLGDLKRRRLMLLSQVIFWFVIAWLLYCLIPDPHFLMYLLHLLLVLI</sequence>
<comment type="caution">
    <text evidence="2">The sequence shown here is derived from an EMBL/GenBank/DDBJ whole genome shotgun (WGS) entry which is preliminary data.</text>
</comment>
<evidence type="ECO:0000256" key="1">
    <source>
        <dbReference type="SAM" id="Phobius"/>
    </source>
</evidence>
<accession>A0A6N2AFV3</accession>
<keyword evidence="1" id="KW-0812">Transmembrane</keyword>
<gene>
    <name evidence="2" type="ORF">EJD97_012392</name>
</gene>
<dbReference type="EMBL" id="RXGB01031611">
    <property type="protein sequence ID" value="TMW81055.1"/>
    <property type="molecule type" value="Genomic_DNA"/>
</dbReference>